<keyword evidence="1" id="KW-1133">Transmembrane helix</keyword>
<feature type="transmembrane region" description="Helical" evidence="1">
    <location>
        <begin position="9"/>
        <end position="32"/>
    </location>
</feature>
<dbReference type="RefSeq" id="WP_011293273.1">
    <property type="nucleotide sequence ID" value="NZ_AOSG01000086.1"/>
</dbReference>
<keyword evidence="3" id="KW-1185">Reference proteome</keyword>
<dbReference type="AlphaFoldDB" id="A0A9P2T7J6"/>
<accession>A0A9P2T7J6</accession>
<evidence type="ECO:0000313" key="2">
    <source>
        <dbReference type="EMBL" id="EOR69995.1"/>
    </source>
</evidence>
<gene>
    <name evidence="2" type="ORF">TM51_14646</name>
</gene>
<name>A0A9P2T7J6_THEFU</name>
<dbReference type="EMBL" id="AOSG01000086">
    <property type="protein sequence ID" value="EOR69995.1"/>
    <property type="molecule type" value="Genomic_DNA"/>
</dbReference>
<evidence type="ECO:0000256" key="1">
    <source>
        <dbReference type="SAM" id="Phobius"/>
    </source>
</evidence>
<dbReference type="Proteomes" id="UP000014184">
    <property type="component" value="Unassembled WGS sequence"/>
</dbReference>
<reference evidence="2 3" key="1">
    <citation type="journal article" date="2013" name="Genome Announc.">
        <title>Draft Genome Sequence of the Lignocellulose Decomposer Thermobifida fusca Strain TM51.</title>
        <authorList>
            <person name="Toth A."/>
            <person name="Barna T."/>
            <person name="Nagy I."/>
            <person name="Horvath B."/>
            <person name="Nagy I."/>
            <person name="Tancsics A."/>
            <person name="Kriszt B."/>
            <person name="Baka E."/>
            <person name="Fekete C."/>
            <person name="Kukolya J."/>
        </authorList>
    </citation>
    <scope>NUCLEOTIDE SEQUENCE [LARGE SCALE GENOMIC DNA]</scope>
    <source>
        <strain evidence="2 3">TM51</strain>
    </source>
</reference>
<sequence>MAEKTRNKWALGLGLGAAIGGAFSLPVGLLFLGDYFGAGTLITIPLGCLIGFIVGLLLDRRDAKRTRQD</sequence>
<proteinExistence type="predicted"/>
<organism evidence="2 3">
    <name type="scientific">Thermobifida fusca TM51</name>
    <dbReference type="NCBI Taxonomy" id="1169414"/>
    <lineage>
        <taxon>Bacteria</taxon>
        <taxon>Bacillati</taxon>
        <taxon>Actinomycetota</taxon>
        <taxon>Actinomycetes</taxon>
        <taxon>Streptosporangiales</taxon>
        <taxon>Nocardiopsidaceae</taxon>
        <taxon>Thermobifida</taxon>
    </lineage>
</organism>
<comment type="caution">
    <text evidence="2">The sequence shown here is derived from an EMBL/GenBank/DDBJ whole genome shotgun (WGS) entry which is preliminary data.</text>
</comment>
<protein>
    <submittedName>
        <fullName evidence="2">Uncharacterized protein</fullName>
    </submittedName>
</protein>
<feature type="transmembrane region" description="Helical" evidence="1">
    <location>
        <begin position="38"/>
        <end position="58"/>
    </location>
</feature>
<keyword evidence="1" id="KW-0472">Membrane</keyword>
<evidence type="ECO:0000313" key="3">
    <source>
        <dbReference type="Proteomes" id="UP000014184"/>
    </source>
</evidence>
<keyword evidence="1" id="KW-0812">Transmembrane</keyword>